<evidence type="ECO:0008006" key="4">
    <source>
        <dbReference type="Google" id="ProtNLM"/>
    </source>
</evidence>
<organism evidence="2">
    <name type="scientific">viral metagenome</name>
    <dbReference type="NCBI Taxonomy" id="1070528"/>
    <lineage>
        <taxon>unclassified sequences</taxon>
        <taxon>metagenomes</taxon>
        <taxon>organismal metagenomes</taxon>
    </lineage>
</organism>
<evidence type="ECO:0000313" key="3">
    <source>
        <dbReference type="EMBL" id="QJA85236.1"/>
    </source>
</evidence>
<evidence type="ECO:0000256" key="1">
    <source>
        <dbReference type="SAM" id="Phobius"/>
    </source>
</evidence>
<protein>
    <recommendedName>
        <fullName evidence="4">VanZ-like domain-containing protein</fullName>
    </recommendedName>
</protein>
<keyword evidence="1" id="KW-0472">Membrane</keyword>
<accession>A0A6M3K0M1</accession>
<keyword evidence="1" id="KW-0812">Transmembrane</keyword>
<sequence>MKGKGIIIGAILFWVVVYCLLVTGKCDAQENWRWSKNGWNSKCVFTEKIRGTIFEYDKIQHGTACFLGYGTLRLLGMPKKKAFFVIMGLGLVNEIKDALIPYETYGLWGGEGFDYKDVIANMIGIVAFELIEFIWKQINFSF</sequence>
<proteinExistence type="predicted"/>
<reference evidence="2" key="1">
    <citation type="submission" date="2020-03" db="EMBL/GenBank/DDBJ databases">
        <title>The deep terrestrial virosphere.</title>
        <authorList>
            <person name="Holmfeldt K."/>
            <person name="Nilsson E."/>
            <person name="Simone D."/>
            <person name="Lopez-Fernandez M."/>
            <person name="Wu X."/>
            <person name="de Brujin I."/>
            <person name="Lundin D."/>
            <person name="Andersson A."/>
            <person name="Bertilsson S."/>
            <person name="Dopson M."/>
        </authorList>
    </citation>
    <scope>NUCLEOTIDE SEQUENCE</scope>
    <source>
        <strain evidence="2">MM415A01668</strain>
        <strain evidence="3">MM415B02248</strain>
    </source>
</reference>
<gene>
    <name evidence="2" type="ORF">MM415A01668_0009</name>
    <name evidence="3" type="ORF">MM415B02248_0016</name>
</gene>
<name>A0A6M3K0M1_9ZZZZ</name>
<feature type="transmembrane region" description="Helical" evidence="1">
    <location>
        <begin position="6"/>
        <end position="24"/>
    </location>
</feature>
<dbReference type="EMBL" id="MT142562">
    <property type="protein sequence ID" value="QJA85236.1"/>
    <property type="molecule type" value="Genomic_DNA"/>
</dbReference>
<dbReference type="AlphaFoldDB" id="A0A6M3K0M1"/>
<evidence type="ECO:0000313" key="2">
    <source>
        <dbReference type="EMBL" id="QJA75860.1"/>
    </source>
</evidence>
<keyword evidence="1" id="KW-1133">Transmembrane helix</keyword>
<dbReference type="EMBL" id="MT142189">
    <property type="protein sequence ID" value="QJA75860.1"/>
    <property type="molecule type" value="Genomic_DNA"/>
</dbReference>